<name>A0AAN7BA00_9PEZI</name>
<evidence type="ECO:0000256" key="1">
    <source>
        <dbReference type="SAM" id="SignalP"/>
    </source>
</evidence>
<dbReference type="EMBL" id="MU858078">
    <property type="protein sequence ID" value="KAK4215542.1"/>
    <property type="molecule type" value="Genomic_DNA"/>
</dbReference>
<comment type="caution">
    <text evidence="2">The sequence shown here is derived from an EMBL/GenBank/DDBJ whole genome shotgun (WGS) entry which is preliminary data.</text>
</comment>
<organism evidence="2 3">
    <name type="scientific">Rhypophila decipiens</name>
    <dbReference type="NCBI Taxonomy" id="261697"/>
    <lineage>
        <taxon>Eukaryota</taxon>
        <taxon>Fungi</taxon>
        <taxon>Dikarya</taxon>
        <taxon>Ascomycota</taxon>
        <taxon>Pezizomycotina</taxon>
        <taxon>Sordariomycetes</taxon>
        <taxon>Sordariomycetidae</taxon>
        <taxon>Sordariales</taxon>
        <taxon>Naviculisporaceae</taxon>
        <taxon>Rhypophila</taxon>
    </lineage>
</organism>
<feature type="chain" id="PRO_5043033315" evidence="1">
    <location>
        <begin position="22"/>
        <end position="177"/>
    </location>
</feature>
<keyword evidence="1" id="KW-0732">Signal</keyword>
<dbReference type="Proteomes" id="UP001301769">
    <property type="component" value="Unassembled WGS sequence"/>
</dbReference>
<accession>A0AAN7BA00</accession>
<evidence type="ECO:0000313" key="2">
    <source>
        <dbReference type="EMBL" id="KAK4215542.1"/>
    </source>
</evidence>
<feature type="signal peptide" evidence="1">
    <location>
        <begin position="1"/>
        <end position="21"/>
    </location>
</feature>
<dbReference type="AlphaFoldDB" id="A0AAN7BA00"/>
<proteinExistence type="predicted"/>
<gene>
    <name evidence="2" type="ORF">QBC37DRAFT_371807</name>
</gene>
<evidence type="ECO:0000313" key="3">
    <source>
        <dbReference type="Proteomes" id="UP001301769"/>
    </source>
</evidence>
<reference evidence="2" key="2">
    <citation type="submission" date="2023-05" db="EMBL/GenBank/DDBJ databases">
        <authorList>
            <consortium name="Lawrence Berkeley National Laboratory"/>
            <person name="Steindorff A."/>
            <person name="Hensen N."/>
            <person name="Bonometti L."/>
            <person name="Westerberg I."/>
            <person name="Brannstrom I.O."/>
            <person name="Guillou S."/>
            <person name="Cros-Aarteil S."/>
            <person name="Calhoun S."/>
            <person name="Haridas S."/>
            <person name="Kuo A."/>
            <person name="Mondo S."/>
            <person name="Pangilinan J."/>
            <person name="Riley R."/>
            <person name="Labutti K."/>
            <person name="Andreopoulos B."/>
            <person name="Lipzen A."/>
            <person name="Chen C."/>
            <person name="Yanf M."/>
            <person name="Daum C."/>
            <person name="Ng V."/>
            <person name="Clum A."/>
            <person name="Ohm R."/>
            <person name="Martin F."/>
            <person name="Silar P."/>
            <person name="Natvig D."/>
            <person name="Lalanne C."/>
            <person name="Gautier V."/>
            <person name="Ament-Velasquez S.L."/>
            <person name="Kruys A."/>
            <person name="Hutchinson M.I."/>
            <person name="Powell A.J."/>
            <person name="Barry K."/>
            <person name="Miller A.N."/>
            <person name="Grigoriev I.V."/>
            <person name="Debuchy R."/>
            <person name="Gladieux P."/>
            <person name="Thoren M.H."/>
            <person name="Johannesson H."/>
        </authorList>
    </citation>
    <scope>NUCLEOTIDE SEQUENCE</scope>
    <source>
        <strain evidence="2">PSN293</strain>
    </source>
</reference>
<sequence length="177" mass="18254">MKLISAISLGLVAFLSSGALAADPLERRDNGAQPAAVAERDLLLARTAPVCTRDQCLRAFLFKPVLAKLFCKVFTALPPPPYPLPTPPSFHGPCGLNPSRISSACSCAVTSPPTTTTTTTTTTTSTSTSSIASPTCIPVGEACDLSQVPDNCCDSDFAGGGCVRNFLDPTTGTCQTA</sequence>
<reference evidence="2" key="1">
    <citation type="journal article" date="2023" name="Mol. Phylogenet. Evol.">
        <title>Genome-scale phylogeny and comparative genomics of the fungal order Sordariales.</title>
        <authorList>
            <person name="Hensen N."/>
            <person name="Bonometti L."/>
            <person name="Westerberg I."/>
            <person name="Brannstrom I.O."/>
            <person name="Guillou S."/>
            <person name="Cros-Aarteil S."/>
            <person name="Calhoun S."/>
            <person name="Haridas S."/>
            <person name="Kuo A."/>
            <person name="Mondo S."/>
            <person name="Pangilinan J."/>
            <person name="Riley R."/>
            <person name="LaButti K."/>
            <person name="Andreopoulos B."/>
            <person name="Lipzen A."/>
            <person name="Chen C."/>
            <person name="Yan M."/>
            <person name="Daum C."/>
            <person name="Ng V."/>
            <person name="Clum A."/>
            <person name="Steindorff A."/>
            <person name="Ohm R.A."/>
            <person name="Martin F."/>
            <person name="Silar P."/>
            <person name="Natvig D.O."/>
            <person name="Lalanne C."/>
            <person name="Gautier V."/>
            <person name="Ament-Velasquez S.L."/>
            <person name="Kruys A."/>
            <person name="Hutchinson M.I."/>
            <person name="Powell A.J."/>
            <person name="Barry K."/>
            <person name="Miller A.N."/>
            <person name="Grigoriev I.V."/>
            <person name="Debuchy R."/>
            <person name="Gladieux P."/>
            <person name="Hiltunen Thoren M."/>
            <person name="Johannesson H."/>
        </authorList>
    </citation>
    <scope>NUCLEOTIDE SEQUENCE</scope>
    <source>
        <strain evidence="2">PSN293</strain>
    </source>
</reference>
<protein>
    <submittedName>
        <fullName evidence="2">Uncharacterized protein</fullName>
    </submittedName>
</protein>
<keyword evidence="3" id="KW-1185">Reference proteome</keyword>